<evidence type="ECO:0000313" key="3">
    <source>
        <dbReference type="Proteomes" id="UP000233551"/>
    </source>
</evidence>
<sequence>MCGERSRFLGGYSGLFRGGGLSLSSGSRAFPLSGQIRGGEWRRPNNSSNSKRDGASCSARLDLDRPTRVRSS</sequence>
<feature type="compositionally biased region" description="Basic and acidic residues" evidence="1">
    <location>
        <begin position="61"/>
        <end position="72"/>
    </location>
</feature>
<evidence type="ECO:0000256" key="1">
    <source>
        <dbReference type="SAM" id="MobiDB-lite"/>
    </source>
</evidence>
<organism evidence="2 3">
    <name type="scientific">Punica granatum</name>
    <name type="common">Pomegranate</name>
    <dbReference type="NCBI Taxonomy" id="22663"/>
    <lineage>
        <taxon>Eukaryota</taxon>
        <taxon>Viridiplantae</taxon>
        <taxon>Streptophyta</taxon>
        <taxon>Embryophyta</taxon>
        <taxon>Tracheophyta</taxon>
        <taxon>Spermatophyta</taxon>
        <taxon>Magnoliopsida</taxon>
        <taxon>eudicotyledons</taxon>
        <taxon>Gunneridae</taxon>
        <taxon>Pentapetalae</taxon>
        <taxon>rosids</taxon>
        <taxon>malvids</taxon>
        <taxon>Myrtales</taxon>
        <taxon>Lythraceae</taxon>
        <taxon>Punica</taxon>
    </lineage>
</organism>
<name>A0A2I0KKY8_PUNGR</name>
<comment type="caution">
    <text evidence="2">The sequence shown here is derived from an EMBL/GenBank/DDBJ whole genome shotgun (WGS) entry which is preliminary data.</text>
</comment>
<reference evidence="2 3" key="1">
    <citation type="submission" date="2017-11" db="EMBL/GenBank/DDBJ databases">
        <title>De-novo sequencing of pomegranate (Punica granatum L.) genome.</title>
        <authorList>
            <person name="Akparov Z."/>
            <person name="Amiraslanov A."/>
            <person name="Hajiyeva S."/>
            <person name="Abbasov M."/>
            <person name="Kaur K."/>
            <person name="Hamwieh A."/>
            <person name="Solovyev V."/>
            <person name="Salamov A."/>
            <person name="Braich B."/>
            <person name="Kosarev P."/>
            <person name="Mahmoud A."/>
            <person name="Hajiyev E."/>
            <person name="Babayeva S."/>
            <person name="Izzatullayeva V."/>
            <person name="Mammadov A."/>
            <person name="Mammadov A."/>
            <person name="Sharifova S."/>
            <person name="Ojaghi J."/>
            <person name="Eynullazada K."/>
            <person name="Bayramov B."/>
            <person name="Abdulazimova A."/>
            <person name="Shahmuradov I."/>
        </authorList>
    </citation>
    <scope>NUCLEOTIDE SEQUENCE [LARGE SCALE GENOMIC DNA]</scope>
    <source>
        <strain evidence="3">cv. AG2017</strain>
        <tissue evidence="2">Leaf</tissue>
    </source>
</reference>
<dbReference type="Proteomes" id="UP000233551">
    <property type="component" value="Unassembled WGS sequence"/>
</dbReference>
<feature type="region of interest" description="Disordered" evidence="1">
    <location>
        <begin position="24"/>
        <end position="72"/>
    </location>
</feature>
<protein>
    <submittedName>
        <fullName evidence="2">Uncharacterized protein</fullName>
    </submittedName>
</protein>
<proteinExistence type="predicted"/>
<accession>A0A2I0KKY8</accession>
<gene>
    <name evidence="2" type="ORF">CRG98_010449</name>
</gene>
<evidence type="ECO:0000313" key="2">
    <source>
        <dbReference type="EMBL" id="PKI69182.1"/>
    </source>
</evidence>
<keyword evidence="3" id="KW-1185">Reference proteome</keyword>
<dbReference type="EMBL" id="PGOL01000520">
    <property type="protein sequence ID" value="PKI69182.1"/>
    <property type="molecule type" value="Genomic_DNA"/>
</dbReference>
<dbReference type="AlphaFoldDB" id="A0A2I0KKY8"/>